<organism evidence="2">
    <name type="scientific">uncultured Sphingobacteriia bacterium</name>
    <dbReference type="NCBI Taxonomy" id="246143"/>
    <lineage>
        <taxon>Bacteria</taxon>
        <taxon>Pseudomonadati</taxon>
        <taxon>Bacteroidota</taxon>
        <taxon>Sphingobacteriia</taxon>
        <taxon>environmental samples</taxon>
    </lineage>
</organism>
<evidence type="ECO:0000256" key="1">
    <source>
        <dbReference type="SAM" id="Phobius"/>
    </source>
</evidence>
<reference evidence="2" key="2">
    <citation type="journal article" date="2012" name="Environ. Microbiol.">
        <title>Genomic content of uncultured Bacteroidetes from contrasting oceanic provinces in the North Atlantic Ocean.</title>
        <authorList>
            <person name="Gomez-Pereira P.R."/>
            <person name="Schuler M."/>
            <person name="Fuchs B.M."/>
            <person name="Bennke C."/>
            <person name="Teeling H."/>
            <person name="Waldmann J."/>
            <person name="Richter M."/>
            <person name="Barbe V."/>
            <person name="Bataille E."/>
            <person name="Glockner F.O."/>
            <person name="Amann R."/>
        </authorList>
    </citation>
    <scope>NUCLEOTIDE SEQUENCE</scope>
</reference>
<proteinExistence type="predicted"/>
<dbReference type="AlphaFoldDB" id="F4MLZ8"/>
<name>F4MLZ8_9BACT</name>
<accession>F4MLZ8</accession>
<keyword evidence="1" id="KW-0472">Membrane</keyword>
<keyword evidence="1" id="KW-0812">Transmembrane</keyword>
<protein>
    <submittedName>
        <fullName evidence="2">Uncharacterized protein</fullName>
    </submittedName>
</protein>
<dbReference type="EMBL" id="FQ032810">
    <property type="protein sequence ID" value="CBL87173.1"/>
    <property type="molecule type" value="Genomic_DNA"/>
</dbReference>
<feature type="transmembrane region" description="Helical" evidence="1">
    <location>
        <begin position="27"/>
        <end position="48"/>
    </location>
</feature>
<evidence type="ECO:0000313" key="2">
    <source>
        <dbReference type="EMBL" id="CBL87173.1"/>
    </source>
</evidence>
<keyword evidence="1" id="KW-1133">Transmembrane helix</keyword>
<gene>
    <name evidence="2" type="ORF">S3_858_0024</name>
</gene>
<sequence length="49" mass="5705">MRLAFFVHYIGSFLIIEFFVDQNCSDYLTYMKALITCIVLFCSIMAIAQ</sequence>
<reference evidence="2" key="1">
    <citation type="submission" date="2010-05" db="EMBL/GenBank/DDBJ databases">
        <authorList>
            <person name="Genoscope - CEA"/>
        </authorList>
    </citation>
    <scope>NUCLEOTIDE SEQUENCE</scope>
</reference>